<accession>B0VSN9</accession>
<gene>
    <name evidence="2" type="ordered locus">ABSDF0812</name>
</gene>
<protein>
    <recommendedName>
        <fullName evidence="1">Bacterial Ig domain-containing protein</fullName>
    </recommendedName>
</protein>
<dbReference type="InterPro" id="IPR041498">
    <property type="entry name" value="Big_6"/>
</dbReference>
<dbReference type="HOGENOM" id="CLU_2393121_0_0_6"/>
<dbReference type="BioCyc" id="ABAU509170:GCL9-662-MONOMER"/>
<dbReference type="Proteomes" id="UP000001741">
    <property type="component" value="Chromosome"/>
</dbReference>
<dbReference type="EMBL" id="CU468230">
    <property type="protein sequence ID" value="CAP00179.1"/>
    <property type="molecule type" value="Genomic_DNA"/>
</dbReference>
<organism evidence="2 3">
    <name type="scientific">Acinetobacter baumannii (strain SDF)</name>
    <dbReference type="NCBI Taxonomy" id="509170"/>
    <lineage>
        <taxon>Bacteria</taxon>
        <taxon>Pseudomonadati</taxon>
        <taxon>Pseudomonadota</taxon>
        <taxon>Gammaproteobacteria</taxon>
        <taxon>Moraxellales</taxon>
        <taxon>Moraxellaceae</taxon>
        <taxon>Acinetobacter</taxon>
        <taxon>Acinetobacter calcoaceticus/baumannii complex</taxon>
    </lineage>
</organism>
<evidence type="ECO:0000313" key="3">
    <source>
        <dbReference type="Proteomes" id="UP000001741"/>
    </source>
</evidence>
<feature type="domain" description="Bacterial Ig" evidence="1">
    <location>
        <begin position="55"/>
        <end position="91"/>
    </location>
</feature>
<proteinExistence type="predicted"/>
<sequence length="93" mass="9960">MGEVVGTGYVDGAGNVLGYLNQVYLKGEELTFVVIDQAGNRSVEVKQTAFLDNTAPENATNLVFSEDGSYLTGMAEPNATIQIFDQNGQLLNL</sequence>
<reference evidence="2 3" key="1">
    <citation type="journal article" date="2008" name="PLoS ONE">
        <title>Comparative analysis of Acinetobacters: three genomes for three lifestyles.</title>
        <authorList>
            <person name="Vallenet D."/>
            <person name="Nordmann P."/>
            <person name="Barbe V."/>
            <person name="Poirel L."/>
            <person name="Mangenot S."/>
            <person name="Bataille E."/>
            <person name="Dossat C."/>
            <person name="Gas S."/>
            <person name="Kreimeyer A."/>
            <person name="Lenoble P."/>
            <person name="Oztas S."/>
            <person name="Poulain J."/>
            <person name="Segurens B."/>
            <person name="Robert C."/>
            <person name="Abergel C."/>
            <person name="Claverie J.M."/>
            <person name="Raoult D."/>
            <person name="Medigue C."/>
            <person name="Weissenbach J."/>
            <person name="Cruveiller S."/>
        </authorList>
    </citation>
    <scope>NUCLEOTIDE SEQUENCE [LARGE SCALE GENOMIC DNA]</scope>
    <source>
        <strain evidence="2 3">SDF</strain>
    </source>
</reference>
<dbReference type="KEGG" id="abm:ABSDF0812"/>
<dbReference type="AlphaFoldDB" id="B0VSN9"/>
<evidence type="ECO:0000313" key="2">
    <source>
        <dbReference type="EMBL" id="CAP00179.1"/>
    </source>
</evidence>
<evidence type="ECO:0000259" key="1">
    <source>
        <dbReference type="Pfam" id="PF17936"/>
    </source>
</evidence>
<dbReference type="Pfam" id="PF17936">
    <property type="entry name" value="Big_6"/>
    <property type="match status" value="1"/>
</dbReference>
<name>B0VSN9_ACIBS</name>